<reference evidence="2 3" key="1">
    <citation type="submission" date="2015-01" db="EMBL/GenBank/DDBJ databases">
        <title>The Genome Sequence of Cladophialophora immunda CBS83496.</title>
        <authorList>
            <consortium name="The Broad Institute Genomics Platform"/>
            <person name="Cuomo C."/>
            <person name="de Hoog S."/>
            <person name="Gorbushina A."/>
            <person name="Stielow B."/>
            <person name="Teixiera M."/>
            <person name="Abouelleil A."/>
            <person name="Chapman S.B."/>
            <person name="Priest M."/>
            <person name="Young S.K."/>
            <person name="Wortman J."/>
            <person name="Nusbaum C."/>
            <person name="Birren B."/>
        </authorList>
    </citation>
    <scope>NUCLEOTIDE SEQUENCE [LARGE SCALE GENOMIC DNA]</scope>
    <source>
        <strain evidence="2 3">CBS 83496</strain>
    </source>
</reference>
<evidence type="ECO:0000313" key="2">
    <source>
        <dbReference type="EMBL" id="KIW22623.1"/>
    </source>
</evidence>
<dbReference type="OrthoDB" id="4835445at2759"/>
<evidence type="ECO:0008006" key="4">
    <source>
        <dbReference type="Google" id="ProtNLM"/>
    </source>
</evidence>
<proteinExistence type="predicted"/>
<evidence type="ECO:0000256" key="1">
    <source>
        <dbReference type="SAM" id="MobiDB-lite"/>
    </source>
</evidence>
<dbReference type="Pfam" id="PF11951">
    <property type="entry name" value="Fungal_trans_2"/>
    <property type="match status" value="1"/>
</dbReference>
<dbReference type="VEuPathDB" id="FungiDB:PV07_10903"/>
<feature type="region of interest" description="Disordered" evidence="1">
    <location>
        <begin position="317"/>
        <end position="336"/>
    </location>
</feature>
<dbReference type="GeneID" id="27350097"/>
<organism evidence="2 3">
    <name type="scientific">Cladophialophora immunda</name>
    <dbReference type="NCBI Taxonomy" id="569365"/>
    <lineage>
        <taxon>Eukaryota</taxon>
        <taxon>Fungi</taxon>
        <taxon>Dikarya</taxon>
        <taxon>Ascomycota</taxon>
        <taxon>Pezizomycotina</taxon>
        <taxon>Eurotiomycetes</taxon>
        <taxon>Chaetothyriomycetidae</taxon>
        <taxon>Chaetothyriales</taxon>
        <taxon>Herpotrichiellaceae</taxon>
        <taxon>Cladophialophora</taxon>
    </lineage>
</organism>
<name>A0A0D2BU78_9EURO</name>
<sequence>MSRIHESLLFFSLFRYITVAFLTLSALDTSNSLVVQDAQTDILHRLHNEVAQLHKPTSARSVDVLTAIIMYGLSTNWDGSNSPSIFHYNAAVWLYLQTYSDGIRHPGPDSHQEFLLHSLTYWWMGLAFVTDVTQECLLETPAIKAGSNDGGETTNPPKRNPHPLAGVSPEAQRLLGQNDFEAVQRAWILEEEALSLVLPKADTFVETNDLDTPMQDLVNAAEVYQLSALVLLYRAFPDLLNARLRLNEDTSDAAQFANKRRLTWVTALSIHALDILCQNAHRSGTRSIEQILLVIIAGELRKDTSLRISYVTEDGENSTLESPIAEADSPPSGPASSFDHFSAQHVLSSLESLQAASPGSAITKARPTVLERLQAIHEILPYRSVELVQELVLKTWRTSDNDNPEVFWMDIMIENGWKFLMV</sequence>
<keyword evidence="3" id="KW-1185">Reference proteome</keyword>
<dbReference type="HOGENOM" id="CLU_014597_2_1_1"/>
<dbReference type="Proteomes" id="UP000054466">
    <property type="component" value="Unassembled WGS sequence"/>
</dbReference>
<evidence type="ECO:0000313" key="3">
    <source>
        <dbReference type="Proteomes" id="UP000054466"/>
    </source>
</evidence>
<dbReference type="STRING" id="569365.A0A0D2BU78"/>
<dbReference type="EMBL" id="KN847046">
    <property type="protein sequence ID" value="KIW22623.1"/>
    <property type="molecule type" value="Genomic_DNA"/>
</dbReference>
<feature type="region of interest" description="Disordered" evidence="1">
    <location>
        <begin position="143"/>
        <end position="165"/>
    </location>
</feature>
<dbReference type="AlphaFoldDB" id="A0A0D2BU78"/>
<gene>
    <name evidence="2" type="ORF">PV07_10903</name>
</gene>
<dbReference type="InterPro" id="IPR021858">
    <property type="entry name" value="Fun_TF"/>
</dbReference>
<dbReference type="RefSeq" id="XP_016242839.1">
    <property type="nucleotide sequence ID" value="XM_016398277.1"/>
</dbReference>
<accession>A0A0D2BU78</accession>
<protein>
    <recommendedName>
        <fullName evidence="4">Transcription factor domain-containing protein</fullName>
    </recommendedName>
</protein>